<keyword evidence="2" id="KW-0560">Oxidoreductase</keyword>
<dbReference type="NCBIfam" id="NF005108">
    <property type="entry name" value="PRK06545.1-6"/>
    <property type="match status" value="1"/>
</dbReference>
<reference evidence="4 5" key="1">
    <citation type="submission" date="2016-10" db="EMBL/GenBank/DDBJ databases">
        <authorList>
            <person name="de Groot N.N."/>
        </authorList>
    </citation>
    <scope>NUCLEOTIDE SEQUENCE [LARGE SCALE GENOMIC DNA]</scope>
    <source>
        <strain evidence="4 5">CGMCC 4.3143</strain>
    </source>
</reference>
<dbReference type="GO" id="GO:0006571">
    <property type="term" value="P:tyrosine biosynthetic process"/>
    <property type="evidence" value="ECO:0007669"/>
    <property type="project" value="InterPro"/>
</dbReference>
<dbReference type="Proteomes" id="UP000198967">
    <property type="component" value="Unassembled WGS sequence"/>
</dbReference>
<dbReference type="PROSITE" id="PS51176">
    <property type="entry name" value="PDH_ADH"/>
    <property type="match status" value="1"/>
</dbReference>
<comment type="similarity">
    <text evidence="1">Belongs to the prephenate/arogenate dehydrogenase family.</text>
</comment>
<dbReference type="STRING" id="366584.SAMN05216377_112187"/>
<dbReference type="RefSeq" id="WP_093086712.1">
    <property type="nucleotide sequence ID" value="NZ_FNBE01000012.1"/>
</dbReference>
<gene>
    <name evidence="4" type="ORF">SAMN05216377_112187</name>
</gene>
<dbReference type="Gene3D" id="3.40.50.720">
    <property type="entry name" value="NAD(P)-binding Rossmann-like Domain"/>
    <property type="match status" value="1"/>
</dbReference>
<dbReference type="SUPFAM" id="SSF51735">
    <property type="entry name" value="NAD(P)-binding Rossmann-fold domains"/>
    <property type="match status" value="1"/>
</dbReference>
<organism evidence="4 5">
    <name type="scientific">Pseudonocardia oroxyli</name>
    <dbReference type="NCBI Taxonomy" id="366584"/>
    <lineage>
        <taxon>Bacteria</taxon>
        <taxon>Bacillati</taxon>
        <taxon>Actinomycetota</taxon>
        <taxon>Actinomycetes</taxon>
        <taxon>Pseudonocardiales</taxon>
        <taxon>Pseudonocardiaceae</taxon>
        <taxon>Pseudonocardia</taxon>
    </lineage>
</organism>
<dbReference type="OrthoDB" id="9802008at2"/>
<proteinExistence type="inferred from homology"/>
<evidence type="ECO:0000256" key="2">
    <source>
        <dbReference type="ARBA" id="ARBA00023002"/>
    </source>
</evidence>
<dbReference type="GO" id="GO:0004665">
    <property type="term" value="F:prephenate dehydrogenase (NADP+) activity"/>
    <property type="evidence" value="ECO:0007669"/>
    <property type="project" value="InterPro"/>
</dbReference>
<evidence type="ECO:0000256" key="1">
    <source>
        <dbReference type="ARBA" id="ARBA00007964"/>
    </source>
</evidence>
<feature type="domain" description="Prephenate/arogenate dehydrogenase" evidence="3">
    <location>
        <begin position="2"/>
        <end position="288"/>
    </location>
</feature>
<dbReference type="SUPFAM" id="SSF48179">
    <property type="entry name" value="6-phosphogluconate dehydrogenase C-terminal domain-like"/>
    <property type="match status" value="1"/>
</dbReference>
<protein>
    <submittedName>
        <fullName evidence="4">Prephenate dehydrogenase</fullName>
    </submittedName>
</protein>
<dbReference type="GO" id="GO:0070403">
    <property type="term" value="F:NAD+ binding"/>
    <property type="evidence" value="ECO:0007669"/>
    <property type="project" value="InterPro"/>
</dbReference>
<dbReference type="GO" id="GO:0008977">
    <property type="term" value="F:prephenate dehydrogenase (NAD+) activity"/>
    <property type="evidence" value="ECO:0007669"/>
    <property type="project" value="InterPro"/>
</dbReference>
<evidence type="ECO:0000313" key="4">
    <source>
        <dbReference type="EMBL" id="SDG52186.1"/>
    </source>
</evidence>
<dbReference type="Gene3D" id="1.10.3660.10">
    <property type="entry name" value="6-phosphogluconate dehydrogenase C-terminal like domain"/>
    <property type="match status" value="1"/>
</dbReference>
<dbReference type="PANTHER" id="PTHR21363:SF0">
    <property type="entry name" value="PREPHENATE DEHYDROGENASE [NADP(+)]"/>
    <property type="match status" value="1"/>
</dbReference>
<dbReference type="InterPro" id="IPR003099">
    <property type="entry name" value="Prephen_DH"/>
</dbReference>
<dbReference type="PANTHER" id="PTHR21363">
    <property type="entry name" value="PREPHENATE DEHYDROGENASE"/>
    <property type="match status" value="1"/>
</dbReference>
<dbReference type="EMBL" id="FNBE01000012">
    <property type="protein sequence ID" value="SDG52186.1"/>
    <property type="molecule type" value="Genomic_DNA"/>
</dbReference>
<dbReference type="InterPro" id="IPR046825">
    <property type="entry name" value="PDH_C"/>
</dbReference>
<dbReference type="Pfam" id="PF20463">
    <property type="entry name" value="PDH_C"/>
    <property type="match status" value="1"/>
</dbReference>
<evidence type="ECO:0000259" key="3">
    <source>
        <dbReference type="PROSITE" id="PS51176"/>
    </source>
</evidence>
<dbReference type="InterPro" id="IPR046826">
    <property type="entry name" value="PDH_N"/>
</dbReference>
<dbReference type="InterPro" id="IPR008927">
    <property type="entry name" value="6-PGluconate_DH-like_C_sf"/>
</dbReference>
<name>A0A1G7UXG1_PSEOR</name>
<dbReference type="InterPro" id="IPR050812">
    <property type="entry name" value="Preph/Arog_dehydrog"/>
</dbReference>
<dbReference type="Pfam" id="PF02153">
    <property type="entry name" value="PDH_N"/>
    <property type="match status" value="1"/>
</dbReference>
<sequence>MRALCVVGTGLIGGSLMRAAAAAGREVWGVAWSTGTAAAAQADGFDVDTDLDAALRKAADADALVVVAVPLPAVEQILTRVDAVAPTVRLTDAVSVKVAVQDLVTTYAPRARYVGGHPMAGTSESGWAAGDGALFRDAAWVVIADDGVDLEVWRDVAELAWACGSRVVPAASDEHDLAVARISHLPHLLAAVLASVGAGDPDDDLALALSASSFADGTRVAGTRPELTLAMCEGNRPALLAAVDEALGRLGVMRGALASTGGLKATVEAGYLARQRWKSTREPLGLAVSLEGPNALAELRELGRRGDVVSGWK</sequence>
<dbReference type="AlphaFoldDB" id="A0A1G7UXG1"/>
<keyword evidence="5" id="KW-1185">Reference proteome</keyword>
<accession>A0A1G7UXG1</accession>
<evidence type="ECO:0000313" key="5">
    <source>
        <dbReference type="Proteomes" id="UP000198967"/>
    </source>
</evidence>
<dbReference type="InterPro" id="IPR036291">
    <property type="entry name" value="NAD(P)-bd_dom_sf"/>
</dbReference>